<dbReference type="RefSeq" id="WP_204940398.1">
    <property type="nucleotide sequence ID" value="NZ_JAFBBP010000001.1"/>
</dbReference>
<accession>A0ABS2LL88</accession>
<sequence>MTTGRASGLSTAQGYYWHAYLLGDRSLVRRLQRRAFLDRRALGGVLLGMFSVAVRWLSPDRHNPAEIRLFAERVTKEWLALLDAAAATEHTRAAHGVTADEVSRAIRWELGEAAGDEDASPAHPGLAELAVVITAVRDLELKPGDIDRMISSAEGLARQWGINLVAYRPGFILRWRFEMAELRRYGYPARKRWSAERSGAFVVCLRGDSTSERESRP</sequence>
<keyword evidence="2" id="KW-1185">Reference proteome</keyword>
<name>A0ABS2LL88_9ACTN</name>
<reference evidence="1 2" key="1">
    <citation type="submission" date="2021-01" db="EMBL/GenBank/DDBJ databases">
        <title>Sequencing the genomes of 1000 actinobacteria strains.</title>
        <authorList>
            <person name="Klenk H.-P."/>
        </authorList>
    </citation>
    <scope>NUCLEOTIDE SEQUENCE [LARGE SCALE GENOMIC DNA]</scope>
    <source>
        <strain evidence="1 2">DSM 100204</strain>
    </source>
</reference>
<protein>
    <submittedName>
        <fullName evidence="1">Uncharacterized protein</fullName>
    </submittedName>
</protein>
<organism evidence="1 2">
    <name type="scientific">Micromonospora luteifusca</name>
    <dbReference type="NCBI Taxonomy" id="709860"/>
    <lineage>
        <taxon>Bacteria</taxon>
        <taxon>Bacillati</taxon>
        <taxon>Actinomycetota</taxon>
        <taxon>Actinomycetes</taxon>
        <taxon>Micromonosporales</taxon>
        <taxon>Micromonosporaceae</taxon>
        <taxon>Micromonospora</taxon>
    </lineage>
</organism>
<evidence type="ECO:0000313" key="1">
    <source>
        <dbReference type="EMBL" id="MBM7488954.1"/>
    </source>
</evidence>
<dbReference type="Proteomes" id="UP000764837">
    <property type="component" value="Unassembled WGS sequence"/>
</dbReference>
<proteinExistence type="predicted"/>
<evidence type="ECO:0000313" key="2">
    <source>
        <dbReference type="Proteomes" id="UP000764837"/>
    </source>
</evidence>
<dbReference type="EMBL" id="JAFBBP010000001">
    <property type="protein sequence ID" value="MBM7488954.1"/>
    <property type="molecule type" value="Genomic_DNA"/>
</dbReference>
<gene>
    <name evidence="1" type="ORF">JOD64_000176</name>
</gene>
<comment type="caution">
    <text evidence="1">The sequence shown here is derived from an EMBL/GenBank/DDBJ whole genome shotgun (WGS) entry which is preliminary data.</text>
</comment>